<dbReference type="OrthoDB" id="667966at2"/>
<dbReference type="InterPro" id="IPR012318">
    <property type="entry name" value="HTH_CRP"/>
</dbReference>
<dbReference type="Pfam" id="PF13545">
    <property type="entry name" value="HTH_Crp_2"/>
    <property type="match status" value="1"/>
</dbReference>
<dbReference type="Proteomes" id="UP000198598">
    <property type="component" value="Unassembled WGS sequence"/>
</dbReference>
<evidence type="ECO:0000256" key="3">
    <source>
        <dbReference type="ARBA" id="ARBA00023163"/>
    </source>
</evidence>
<dbReference type="SUPFAM" id="SSF46785">
    <property type="entry name" value="Winged helix' DNA-binding domain"/>
    <property type="match status" value="1"/>
</dbReference>
<evidence type="ECO:0000259" key="5">
    <source>
        <dbReference type="PROSITE" id="PS51063"/>
    </source>
</evidence>
<dbReference type="GO" id="GO:0003700">
    <property type="term" value="F:DNA-binding transcription factor activity"/>
    <property type="evidence" value="ECO:0007669"/>
    <property type="project" value="TreeGrafter"/>
</dbReference>
<sequence>MISATLLEQYGAIQCQLPKAVLLFSEGEEAQFYYQIISGAIKMVNFGDGKEFVQGIFEDGQSFGEPPFLARKPYPASAMTTRPTSLWRCNRSPFSQLLADHFDVHWQITQTLSERLVNKARLLERVAIEHAEERLLHYIDQLKNGQPIPVGQYAVPYTRQQLADLLGLRVETVIRTVKRLEQRGELTIRLGKIWR</sequence>
<dbReference type="CDD" id="cd00038">
    <property type="entry name" value="CAP_ED"/>
    <property type="match status" value="1"/>
</dbReference>
<dbReference type="PANTHER" id="PTHR24567">
    <property type="entry name" value="CRP FAMILY TRANSCRIPTIONAL REGULATORY PROTEIN"/>
    <property type="match status" value="1"/>
</dbReference>
<dbReference type="PRINTS" id="PR00034">
    <property type="entry name" value="HTHCRP"/>
</dbReference>
<keyword evidence="7" id="KW-1185">Reference proteome</keyword>
<evidence type="ECO:0000256" key="1">
    <source>
        <dbReference type="ARBA" id="ARBA00023015"/>
    </source>
</evidence>
<keyword evidence="6" id="KW-0808">Transferase</keyword>
<keyword evidence="3" id="KW-0804">Transcription</keyword>
<dbReference type="SMART" id="SM00100">
    <property type="entry name" value="cNMP"/>
    <property type="match status" value="1"/>
</dbReference>
<keyword evidence="2" id="KW-0238">DNA-binding</keyword>
<dbReference type="SUPFAM" id="SSF51206">
    <property type="entry name" value="cAMP-binding domain-like"/>
    <property type="match status" value="1"/>
</dbReference>
<proteinExistence type="predicted"/>
<protein>
    <submittedName>
        <fullName evidence="6">cAMP-binding domain of CRP or a regulatory subunit of cAMP-dependent protein kinases</fullName>
    </submittedName>
</protein>
<dbReference type="InterPro" id="IPR000595">
    <property type="entry name" value="cNMP-bd_dom"/>
</dbReference>
<keyword evidence="6" id="KW-0418">Kinase</keyword>
<dbReference type="STRING" id="662367.SAMN05216167_120100"/>
<dbReference type="GO" id="GO:0005829">
    <property type="term" value="C:cytosol"/>
    <property type="evidence" value="ECO:0007669"/>
    <property type="project" value="TreeGrafter"/>
</dbReference>
<evidence type="ECO:0000313" key="7">
    <source>
        <dbReference type="Proteomes" id="UP000198598"/>
    </source>
</evidence>
<gene>
    <name evidence="6" type="ORF">SAMN05216167_120100</name>
</gene>
<dbReference type="PROSITE" id="PS51063">
    <property type="entry name" value="HTH_CRP_2"/>
    <property type="match status" value="1"/>
</dbReference>
<organism evidence="6 7">
    <name type="scientific">Spirosoma endophyticum</name>
    <dbReference type="NCBI Taxonomy" id="662367"/>
    <lineage>
        <taxon>Bacteria</taxon>
        <taxon>Pseudomonadati</taxon>
        <taxon>Bacteroidota</taxon>
        <taxon>Cytophagia</taxon>
        <taxon>Cytophagales</taxon>
        <taxon>Cytophagaceae</taxon>
        <taxon>Spirosoma</taxon>
    </lineage>
</organism>
<dbReference type="EMBL" id="FOLQ01000020">
    <property type="protein sequence ID" value="SFE84937.1"/>
    <property type="molecule type" value="Genomic_DNA"/>
</dbReference>
<dbReference type="RefSeq" id="WP_093833016.1">
    <property type="nucleotide sequence ID" value="NZ_FOLQ01000020.1"/>
</dbReference>
<dbReference type="PANTHER" id="PTHR24567:SF28">
    <property type="entry name" value="LISTERIOLYSIN REGULATORY PROTEIN"/>
    <property type="match status" value="1"/>
</dbReference>
<evidence type="ECO:0000256" key="2">
    <source>
        <dbReference type="ARBA" id="ARBA00023125"/>
    </source>
</evidence>
<dbReference type="Gene3D" id="2.60.120.10">
    <property type="entry name" value="Jelly Rolls"/>
    <property type="match status" value="1"/>
</dbReference>
<feature type="domain" description="Cyclic nucleotide-binding" evidence="4">
    <location>
        <begin position="1"/>
        <end position="115"/>
    </location>
</feature>
<dbReference type="PROSITE" id="PS50042">
    <property type="entry name" value="CNMP_BINDING_3"/>
    <property type="match status" value="1"/>
</dbReference>
<dbReference type="InterPro" id="IPR050397">
    <property type="entry name" value="Env_Response_Regulators"/>
</dbReference>
<dbReference type="GO" id="GO:0003677">
    <property type="term" value="F:DNA binding"/>
    <property type="evidence" value="ECO:0007669"/>
    <property type="project" value="UniProtKB-KW"/>
</dbReference>
<dbReference type="GO" id="GO:0016301">
    <property type="term" value="F:kinase activity"/>
    <property type="evidence" value="ECO:0007669"/>
    <property type="project" value="UniProtKB-KW"/>
</dbReference>
<dbReference type="InterPro" id="IPR018490">
    <property type="entry name" value="cNMP-bd_dom_sf"/>
</dbReference>
<evidence type="ECO:0000259" key="4">
    <source>
        <dbReference type="PROSITE" id="PS50042"/>
    </source>
</evidence>
<feature type="domain" description="HTH crp-type" evidence="5">
    <location>
        <begin position="129"/>
        <end position="195"/>
    </location>
</feature>
<dbReference type="InterPro" id="IPR014710">
    <property type="entry name" value="RmlC-like_jellyroll"/>
</dbReference>
<accession>A0A1I2DWS9</accession>
<name>A0A1I2DWS9_9BACT</name>
<dbReference type="InterPro" id="IPR036390">
    <property type="entry name" value="WH_DNA-bd_sf"/>
</dbReference>
<evidence type="ECO:0000313" key="6">
    <source>
        <dbReference type="EMBL" id="SFE84937.1"/>
    </source>
</evidence>
<dbReference type="Pfam" id="PF00027">
    <property type="entry name" value="cNMP_binding"/>
    <property type="match status" value="1"/>
</dbReference>
<keyword evidence="1" id="KW-0805">Transcription regulation</keyword>
<dbReference type="AlphaFoldDB" id="A0A1I2DWS9"/>
<reference evidence="6 7" key="1">
    <citation type="submission" date="2016-10" db="EMBL/GenBank/DDBJ databases">
        <authorList>
            <person name="de Groot N.N."/>
        </authorList>
    </citation>
    <scope>NUCLEOTIDE SEQUENCE [LARGE SCALE GENOMIC DNA]</scope>
    <source>
        <strain evidence="6 7">DSM 26130</strain>
    </source>
</reference>